<evidence type="ECO:0000313" key="9">
    <source>
        <dbReference type="Proteomes" id="UP000310158"/>
    </source>
</evidence>
<evidence type="ECO:0000256" key="1">
    <source>
        <dbReference type="ARBA" id="ARBA00009986"/>
    </source>
</evidence>
<dbReference type="GO" id="GO:0004029">
    <property type="term" value="F:aldehyde dehydrogenase (NAD+) activity"/>
    <property type="evidence" value="ECO:0007669"/>
    <property type="project" value="TreeGrafter"/>
</dbReference>
<organism evidence="8 9">
    <name type="scientific">Bondarzewia mesenterica</name>
    <dbReference type="NCBI Taxonomy" id="1095465"/>
    <lineage>
        <taxon>Eukaryota</taxon>
        <taxon>Fungi</taxon>
        <taxon>Dikarya</taxon>
        <taxon>Basidiomycota</taxon>
        <taxon>Agaricomycotina</taxon>
        <taxon>Agaricomycetes</taxon>
        <taxon>Russulales</taxon>
        <taxon>Bondarzewiaceae</taxon>
        <taxon>Bondarzewia</taxon>
    </lineage>
</organism>
<comment type="caution">
    <text evidence="8">The sequence shown here is derived from an EMBL/GenBank/DDBJ whole genome shotgun (WGS) entry which is preliminary data.</text>
</comment>
<dbReference type="Proteomes" id="UP000310158">
    <property type="component" value="Unassembled WGS sequence"/>
</dbReference>
<feature type="active site" evidence="5">
    <location>
        <position position="217"/>
    </location>
</feature>
<dbReference type="AlphaFoldDB" id="A0A4S4LVD7"/>
<keyword evidence="3" id="KW-0520">NAD</keyword>
<feature type="domain" description="Aldehyde dehydrogenase" evidence="7">
    <location>
        <begin position="19"/>
        <end position="435"/>
    </location>
</feature>
<dbReference type="InterPro" id="IPR016163">
    <property type="entry name" value="Ald_DH_C"/>
</dbReference>
<dbReference type="FunFam" id="3.40.309.10:FF:000025">
    <property type="entry name" value="Aldehyde dehydrogenase"/>
    <property type="match status" value="1"/>
</dbReference>
<dbReference type="Pfam" id="PF00171">
    <property type="entry name" value="Aldedh"/>
    <property type="match status" value="1"/>
</dbReference>
<dbReference type="InterPro" id="IPR016162">
    <property type="entry name" value="Ald_DH_N"/>
</dbReference>
<evidence type="ECO:0000259" key="7">
    <source>
        <dbReference type="Pfam" id="PF00171"/>
    </source>
</evidence>
<keyword evidence="9" id="KW-1185">Reference proteome</keyword>
<dbReference type="InterPro" id="IPR015590">
    <property type="entry name" value="Aldehyde_DH_dom"/>
</dbReference>
<sequence>MGYTTTPIDQIPLIRSELQKAFRSGKTRPIAYRKQQLLALAYLVKDNIKLFQEALAADLGRHFVETSVLELGSTLTDAKVAYDNVTKWSKTERASWSFNWFLMKPTLRKEPKGVVLIISPFNYPIWLSLGPLAGAIAAGNAVVLKPSEQTPAYSALLAELVEKYLDNDVVKVIIGAVPETTKVLELPWDHILYTGGGRVARIVLTAAAQTLTPVTTELGGKSPVFIDPNCDLKTAARRLMWGKVSNAGQTCVAPDYVLVQREFVPKLVEACKQVLNKFFPEGAEKSDSFSRIISISQFERITGLLKSTKGEIVYGGGSNADKKFIEPTIVIGVDGADSLMSEEIFGPILPIVPVDSLDEAIEFVNARDHPLALYVFSQDPKFKAKVFDNTQSGSAVANECMLQTVAEGLPFGGIGPSGSGAHTGKFTFDIFTHVRASLDNPSWLDMIMSGRYPPYTVGKKSQALEALTFPSLPPRNAGNRRWGKWFLFALAVALSSSGVLMFRARVRSA</sequence>
<dbReference type="InterPro" id="IPR016161">
    <property type="entry name" value="Ald_DH/histidinol_DH"/>
</dbReference>
<keyword evidence="6" id="KW-0812">Transmembrane</keyword>
<dbReference type="SUPFAM" id="SSF53720">
    <property type="entry name" value="ALDH-like"/>
    <property type="match status" value="1"/>
</dbReference>
<feature type="transmembrane region" description="Helical" evidence="6">
    <location>
        <begin position="482"/>
        <end position="502"/>
    </location>
</feature>
<evidence type="ECO:0000256" key="6">
    <source>
        <dbReference type="SAM" id="Phobius"/>
    </source>
</evidence>
<protein>
    <recommendedName>
        <fullName evidence="4">Aldehyde dehydrogenase</fullName>
    </recommendedName>
</protein>
<reference evidence="8 9" key="1">
    <citation type="submission" date="2019-02" db="EMBL/GenBank/DDBJ databases">
        <title>Genome sequencing of the rare red list fungi Bondarzewia mesenterica.</title>
        <authorList>
            <person name="Buettner E."/>
            <person name="Kellner H."/>
        </authorList>
    </citation>
    <scope>NUCLEOTIDE SEQUENCE [LARGE SCALE GENOMIC DNA]</scope>
    <source>
        <strain evidence="8 9">DSM 108281</strain>
    </source>
</reference>
<dbReference type="EMBL" id="SGPL01000290">
    <property type="protein sequence ID" value="THH14250.1"/>
    <property type="molecule type" value="Genomic_DNA"/>
</dbReference>
<accession>A0A4S4LVD7</accession>
<evidence type="ECO:0000256" key="2">
    <source>
        <dbReference type="ARBA" id="ARBA00023002"/>
    </source>
</evidence>
<keyword evidence="6" id="KW-0472">Membrane</keyword>
<keyword evidence="6" id="KW-1133">Transmembrane helix</keyword>
<evidence type="ECO:0000313" key="8">
    <source>
        <dbReference type="EMBL" id="THH14250.1"/>
    </source>
</evidence>
<dbReference type="GO" id="GO:0005737">
    <property type="term" value="C:cytoplasm"/>
    <property type="evidence" value="ECO:0007669"/>
    <property type="project" value="TreeGrafter"/>
</dbReference>
<evidence type="ECO:0000256" key="4">
    <source>
        <dbReference type="PIRNR" id="PIRNR036492"/>
    </source>
</evidence>
<dbReference type="Gene3D" id="3.40.309.10">
    <property type="entry name" value="Aldehyde Dehydrogenase, Chain A, domain 2"/>
    <property type="match status" value="1"/>
</dbReference>
<comment type="similarity">
    <text evidence="1 4">Belongs to the aldehyde dehydrogenase family.</text>
</comment>
<dbReference type="Gene3D" id="3.40.605.10">
    <property type="entry name" value="Aldehyde Dehydrogenase, Chain A, domain 1"/>
    <property type="match status" value="1"/>
</dbReference>
<proteinExistence type="inferred from homology"/>
<evidence type="ECO:0000256" key="5">
    <source>
        <dbReference type="PIRSR" id="PIRSR036492-1"/>
    </source>
</evidence>
<dbReference type="OrthoDB" id="440325at2759"/>
<dbReference type="InterPro" id="IPR016160">
    <property type="entry name" value="Ald_DH_CS_CYS"/>
</dbReference>
<dbReference type="FunFam" id="3.40.605.10:FF:000004">
    <property type="entry name" value="Aldehyde dehydrogenase"/>
    <property type="match status" value="1"/>
</dbReference>
<gene>
    <name evidence="8" type="ORF">EW146_g6054</name>
</gene>
<dbReference type="InterPro" id="IPR012394">
    <property type="entry name" value="Aldehyde_DH_NAD(P)"/>
</dbReference>
<dbReference type="CDD" id="cd07135">
    <property type="entry name" value="ALDH_F14-YMR110C"/>
    <property type="match status" value="1"/>
</dbReference>
<feature type="active site" evidence="5">
    <location>
        <position position="251"/>
    </location>
</feature>
<evidence type="ECO:0000256" key="3">
    <source>
        <dbReference type="ARBA" id="ARBA00023027"/>
    </source>
</evidence>
<dbReference type="PANTHER" id="PTHR43570:SF16">
    <property type="entry name" value="ALDEHYDE DEHYDROGENASE TYPE III, ISOFORM Q"/>
    <property type="match status" value="1"/>
</dbReference>
<name>A0A4S4LVD7_9AGAM</name>
<dbReference type="PROSITE" id="PS00070">
    <property type="entry name" value="ALDEHYDE_DEHYDR_CYS"/>
    <property type="match status" value="1"/>
</dbReference>
<dbReference type="PANTHER" id="PTHR43570">
    <property type="entry name" value="ALDEHYDE DEHYDROGENASE"/>
    <property type="match status" value="1"/>
</dbReference>
<dbReference type="PIRSF" id="PIRSF036492">
    <property type="entry name" value="ALDH"/>
    <property type="match status" value="1"/>
</dbReference>
<dbReference type="GO" id="GO:0006081">
    <property type="term" value="P:aldehyde metabolic process"/>
    <property type="evidence" value="ECO:0007669"/>
    <property type="project" value="InterPro"/>
</dbReference>
<keyword evidence="2 4" id="KW-0560">Oxidoreductase</keyword>